<dbReference type="Gene3D" id="3.90.226.10">
    <property type="entry name" value="2-enoyl-CoA Hydratase, Chain A, domain 1"/>
    <property type="match status" value="1"/>
</dbReference>
<dbReference type="InterPro" id="IPR029045">
    <property type="entry name" value="ClpP/crotonase-like_dom_sf"/>
</dbReference>
<evidence type="ECO:0000313" key="3">
    <source>
        <dbReference type="Proteomes" id="UP000541444"/>
    </source>
</evidence>
<dbReference type="GO" id="GO:0006635">
    <property type="term" value="P:fatty acid beta-oxidation"/>
    <property type="evidence" value="ECO:0007669"/>
    <property type="project" value="TreeGrafter"/>
</dbReference>
<dbReference type="Proteomes" id="UP000541444">
    <property type="component" value="Unassembled WGS sequence"/>
</dbReference>
<name>A0A7J7MHY5_9MAGN</name>
<reference evidence="2 3" key="1">
    <citation type="journal article" date="2020" name="IScience">
        <title>Genome Sequencing of the Endangered Kingdonia uniflora (Circaeasteraceae, Ranunculales) Reveals Potential Mechanisms of Evolutionary Specialization.</title>
        <authorList>
            <person name="Sun Y."/>
            <person name="Deng T."/>
            <person name="Zhang A."/>
            <person name="Moore M.J."/>
            <person name="Landis J.B."/>
            <person name="Lin N."/>
            <person name="Zhang H."/>
            <person name="Zhang X."/>
            <person name="Huang J."/>
            <person name="Zhang X."/>
            <person name="Sun H."/>
            <person name="Wang H."/>
        </authorList>
    </citation>
    <scope>NUCLEOTIDE SEQUENCE [LARGE SCALE GENOMIC DNA]</scope>
    <source>
        <strain evidence="2">TB1705</strain>
        <tissue evidence="2">Leaf</tissue>
    </source>
</reference>
<dbReference type="PANTHER" id="PTHR11941">
    <property type="entry name" value="ENOYL-COA HYDRATASE-RELATED"/>
    <property type="match status" value="1"/>
</dbReference>
<keyword evidence="1" id="KW-0472">Membrane</keyword>
<evidence type="ECO:0000256" key="1">
    <source>
        <dbReference type="SAM" id="Phobius"/>
    </source>
</evidence>
<sequence length="113" mass="12501">MSLPLPTIVVVTCYADAAGFMFALSHDYFLMRMDHGMLYMSELDLGLSFYEYLMGLMITKITSPLALKSVVLEASKLNAKEVMVMGIVDSVHDTLEEIVNTALCLGEELGSRK</sequence>
<dbReference type="Pfam" id="PF00378">
    <property type="entry name" value="ECH_1"/>
    <property type="match status" value="1"/>
</dbReference>
<proteinExistence type="predicted"/>
<organism evidence="2 3">
    <name type="scientific">Kingdonia uniflora</name>
    <dbReference type="NCBI Taxonomy" id="39325"/>
    <lineage>
        <taxon>Eukaryota</taxon>
        <taxon>Viridiplantae</taxon>
        <taxon>Streptophyta</taxon>
        <taxon>Embryophyta</taxon>
        <taxon>Tracheophyta</taxon>
        <taxon>Spermatophyta</taxon>
        <taxon>Magnoliopsida</taxon>
        <taxon>Ranunculales</taxon>
        <taxon>Circaeasteraceae</taxon>
        <taxon>Kingdonia</taxon>
    </lineage>
</organism>
<keyword evidence="1" id="KW-0812">Transmembrane</keyword>
<dbReference type="GO" id="GO:0005777">
    <property type="term" value="C:peroxisome"/>
    <property type="evidence" value="ECO:0007669"/>
    <property type="project" value="TreeGrafter"/>
</dbReference>
<keyword evidence="1" id="KW-1133">Transmembrane helix</keyword>
<dbReference type="GO" id="GO:0004165">
    <property type="term" value="F:delta(3)-delta(2)-enoyl-CoA isomerase activity"/>
    <property type="evidence" value="ECO:0007669"/>
    <property type="project" value="TreeGrafter"/>
</dbReference>
<feature type="transmembrane region" description="Helical" evidence="1">
    <location>
        <begin position="6"/>
        <end position="30"/>
    </location>
</feature>
<comment type="caution">
    <text evidence="2">The sequence shown here is derived from an EMBL/GenBank/DDBJ whole genome shotgun (WGS) entry which is preliminary data.</text>
</comment>
<keyword evidence="3" id="KW-1185">Reference proteome</keyword>
<dbReference type="OrthoDB" id="1729460at2759"/>
<dbReference type="InterPro" id="IPR001753">
    <property type="entry name" value="Enoyl-CoA_hydra/iso"/>
</dbReference>
<accession>A0A7J7MHY5</accession>
<dbReference type="SUPFAM" id="SSF52096">
    <property type="entry name" value="ClpP/crotonase"/>
    <property type="match status" value="1"/>
</dbReference>
<protein>
    <submittedName>
        <fullName evidence="2">Uncharacterized protein</fullName>
    </submittedName>
</protein>
<evidence type="ECO:0000313" key="2">
    <source>
        <dbReference type="EMBL" id="KAF6154384.1"/>
    </source>
</evidence>
<gene>
    <name evidence="2" type="ORF">GIB67_008793</name>
</gene>
<dbReference type="AlphaFoldDB" id="A0A7J7MHY5"/>
<dbReference type="EMBL" id="JACGCM010001498">
    <property type="protein sequence ID" value="KAF6154384.1"/>
    <property type="molecule type" value="Genomic_DNA"/>
</dbReference>
<dbReference type="PANTHER" id="PTHR11941:SF75">
    <property type="entry name" value="ENOYL-COA HYDRATASE_ISOMERASE FAMILY PROTEIN"/>
    <property type="match status" value="1"/>
</dbReference>